<sequence>MTFKSLKSKRLISTILIFIMMIVTFSPTFAEREDFLIEKTNNPNIVKVTDGGIISYIESIEEGKSIIKSEDMELLYTVELEKRGGNIILKDEKLGQTSIIGSFSEDNKLQNQNCNKDSYNENLKKVKTNRASFPTRWELRGECIDGYTKIDTANKTIILSILAAILGLPFGQAGNAATVAGLIAQRVYAGQEDYYYRKCWYQREIAPYTKEFKTVVTMYENSSHTKYIGEYVSEHSRQ</sequence>
<dbReference type="Proteomes" id="UP000184114">
    <property type="component" value="Unassembled WGS sequence"/>
</dbReference>
<protein>
    <submittedName>
        <fullName evidence="1">Uncharacterized protein</fullName>
    </submittedName>
</protein>
<accession>A0A1M4ZY22</accession>
<evidence type="ECO:0000313" key="1">
    <source>
        <dbReference type="EMBL" id="SHF22918.1"/>
    </source>
</evidence>
<dbReference type="RefSeq" id="WP_072978156.1">
    <property type="nucleotide sequence ID" value="NZ_FQTY01000040.1"/>
</dbReference>
<dbReference type="EMBL" id="FQTY01000040">
    <property type="protein sequence ID" value="SHF22918.1"/>
    <property type="molecule type" value="Genomic_DNA"/>
</dbReference>
<organism evidence="1 2">
    <name type="scientific">Tissierella praeacuta DSM 18095</name>
    <dbReference type="NCBI Taxonomy" id="1123404"/>
    <lineage>
        <taxon>Bacteria</taxon>
        <taxon>Bacillati</taxon>
        <taxon>Bacillota</taxon>
        <taxon>Tissierellia</taxon>
        <taxon>Tissierellales</taxon>
        <taxon>Tissierellaceae</taxon>
        <taxon>Tissierella</taxon>
    </lineage>
</organism>
<keyword evidence="2" id="KW-1185">Reference proteome</keyword>
<gene>
    <name evidence="1" type="ORF">SAMN02745784_03232</name>
</gene>
<evidence type="ECO:0000313" key="2">
    <source>
        <dbReference type="Proteomes" id="UP000184114"/>
    </source>
</evidence>
<dbReference type="AlphaFoldDB" id="A0A1M4ZY22"/>
<dbReference type="GeneID" id="90996656"/>
<proteinExistence type="predicted"/>
<name>A0A1M4ZY22_9FIRM</name>
<reference evidence="2" key="1">
    <citation type="submission" date="2016-11" db="EMBL/GenBank/DDBJ databases">
        <authorList>
            <person name="Varghese N."/>
            <person name="Submissions S."/>
        </authorList>
    </citation>
    <scope>NUCLEOTIDE SEQUENCE [LARGE SCALE GENOMIC DNA]</scope>
    <source>
        <strain evidence="2">DSM 18095</strain>
    </source>
</reference>